<dbReference type="EMBL" id="FNZR01000005">
    <property type="protein sequence ID" value="SEL44831.1"/>
    <property type="molecule type" value="Genomic_DNA"/>
</dbReference>
<feature type="domain" description="Tyr recombinase" evidence="4">
    <location>
        <begin position="207"/>
        <end position="382"/>
    </location>
</feature>
<name>A0A1H7Q9I9_9SPHI</name>
<dbReference type="AlphaFoldDB" id="A0A1H7Q9I9"/>
<dbReference type="STRING" id="332977.SAMN05421740_105259"/>
<evidence type="ECO:0000313" key="5">
    <source>
        <dbReference type="EMBL" id="SEL44831.1"/>
    </source>
</evidence>
<dbReference type="InterPro" id="IPR050090">
    <property type="entry name" value="Tyrosine_recombinase_XerCD"/>
</dbReference>
<accession>A0A1H7Q9I9</accession>
<dbReference type="InterPro" id="IPR013762">
    <property type="entry name" value="Integrase-like_cat_sf"/>
</dbReference>
<evidence type="ECO:0000256" key="3">
    <source>
        <dbReference type="ARBA" id="ARBA00023172"/>
    </source>
</evidence>
<dbReference type="InterPro" id="IPR011010">
    <property type="entry name" value="DNA_brk_join_enz"/>
</dbReference>
<evidence type="ECO:0000256" key="2">
    <source>
        <dbReference type="ARBA" id="ARBA00023125"/>
    </source>
</evidence>
<dbReference type="Proteomes" id="UP000198916">
    <property type="component" value="Unassembled WGS sequence"/>
</dbReference>
<evidence type="ECO:0000256" key="1">
    <source>
        <dbReference type="ARBA" id="ARBA00008857"/>
    </source>
</evidence>
<keyword evidence="3" id="KW-0233">DNA recombination</keyword>
<dbReference type="InterPro" id="IPR025269">
    <property type="entry name" value="SAM-like_dom"/>
</dbReference>
<evidence type="ECO:0000313" key="6">
    <source>
        <dbReference type="Proteomes" id="UP000198916"/>
    </source>
</evidence>
<dbReference type="Pfam" id="PF17293">
    <property type="entry name" value="Arm-DNA-bind_5"/>
    <property type="match status" value="1"/>
</dbReference>
<dbReference type="CDD" id="cd01185">
    <property type="entry name" value="INTN1_C_like"/>
    <property type="match status" value="1"/>
</dbReference>
<dbReference type="InterPro" id="IPR010998">
    <property type="entry name" value="Integrase_recombinase_N"/>
</dbReference>
<dbReference type="SUPFAM" id="SSF56349">
    <property type="entry name" value="DNA breaking-rejoining enzymes"/>
    <property type="match status" value="1"/>
</dbReference>
<dbReference type="PANTHER" id="PTHR30349:SF64">
    <property type="entry name" value="PROPHAGE INTEGRASE INTD-RELATED"/>
    <property type="match status" value="1"/>
</dbReference>
<dbReference type="Pfam" id="PF13102">
    <property type="entry name" value="Phage_int_SAM_5"/>
    <property type="match status" value="1"/>
</dbReference>
<comment type="similarity">
    <text evidence="1">Belongs to the 'phage' integrase family.</text>
</comment>
<dbReference type="Gene3D" id="1.10.443.10">
    <property type="entry name" value="Intergrase catalytic core"/>
    <property type="match status" value="1"/>
</dbReference>
<protein>
    <submittedName>
        <fullName evidence="5">Site-specific recombinase XerD</fullName>
    </submittedName>
</protein>
<dbReference type="OrthoDB" id="892893at2"/>
<dbReference type="InterPro" id="IPR035386">
    <property type="entry name" value="Arm-DNA-bind_5"/>
</dbReference>
<dbReference type="RefSeq" id="WP_090606370.1">
    <property type="nucleotide sequence ID" value="NZ_FNZR01000005.1"/>
</dbReference>
<keyword evidence="6" id="KW-1185">Reference proteome</keyword>
<dbReference type="GO" id="GO:0006310">
    <property type="term" value="P:DNA recombination"/>
    <property type="evidence" value="ECO:0007669"/>
    <property type="project" value="UniProtKB-KW"/>
</dbReference>
<dbReference type="Pfam" id="PF00589">
    <property type="entry name" value="Phage_integrase"/>
    <property type="match status" value="1"/>
</dbReference>
<evidence type="ECO:0000259" key="4">
    <source>
        <dbReference type="PROSITE" id="PS51898"/>
    </source>
</evidence>
<dbReference type="GO" id="GO:0015074">
    <property type="term" value="P:DNA integration"/>
    <property type="evidence" value="ECO:0007669"/>
    <property type="project" value="InterPro"/>
</dbReference>
<dbReference type="PANTHER" id="PTHR30349">
    <property type="entry name" value="PHAGE INTEGRASE-RELATED"/>
    <property type="match status" value="1"/>
</dbReference>
<dbReference type="GO" id="GO:0003677">
    <property type="term" value="F:DNA binding"/>
    <property type="evidence" value="ECO:0007669"/>
    <property type="project" value="UniProtKB-KW"/>
</dbReference>
<dbReference type="PROSITE" id="PS51898">
    <property type="entry name" value="TYR_RECOMBINASE"/>
    <property type="match status" value="1"/>
</dbReference>
<dbReference type="Gene3D" id="1.10.150.130">
    <property type="match status" value="1"/>
</dbReference>
<dbReference type="InterPro" id="IPR002104">
    <property type="entry name" value="Integrase_catalytic"/>
</dbReference>
<proteinExistence type="inferred from homology"/>
<sequence>MKITYRLYPVMRMDKKKADGSCPIYFFLRVGAKTMKIPSGKSVMPSEWNKKENTAKSNSPKGIALASYLNKRINDFNAQMLSHEAMGKQITINLAMSFFDTPNKADFYAFWDSQITLWEGEKKYNTLKSYLTTYRILKAIAPTLSFGDIDYAFIEKFDHHMATVRKNSVGGRFTKHKVLRSMLNQAVLKRYIKENSYKYFKFKPAKGSRVFLTIQEVDKLIKVELSPNSRNLNHARNMFVFSCLTGLRFSDVIGLKYRNIKTNPDSIELTMEKTSKPIVIPLLPKAKEIISKYRKNCIPKEEKPVFPNIANATINKKLKELMELAGIKKHISFHCARHSFATSLLHSKTSLPHLQMLLGHSNIQDTMIYAKVLQEDIFASMDNLNTMYEHQEAV</sequence>
<reference evidence="6" key="1">
    <citation type="submission" date="2016-10" db="EMBL/GenBank/DDBJ databases">
        <authorList>
            <person name="Varghese N."/>
            <person name="Submissions S."/>
        </authorList>
    </citation>
    <scope>NUCLEOTIDE SEQUENCE [LARGE SCALE GENOMIC DNA]</scope>
    <source>
        <strain evidence="6">Jip14</strain>
    </source>
</reference>
<organism evidence="5 6">
    <name type="scientific">Parapedobacter koreensis</name>
    <dbReference type="NCBI Taxonomy" id="332977"/>
    <lineage>
        <taxon>Bacteria</taxon>
        <taxon>Pseudomonadati</taxon>
        <taxon>Bacteroidota</taxon>
        <taxon>Sphingobacteriia</taxon>
        <taxon>Sphingobacteriales</taxon>
        <taxon>Sphingobacteriaceae</taxon>
        <taxon>Parapedobacter</taxon>
    </lineage>
</organism>
<keyword evidence="2" id="KW-0238">DNA-binding</keyword>
<gene>
    <name evidence="5" type="ORF">SAMN05421740_105259</name>
</gene>